<dbReference type="EMBL" id="JAULSY010000121">
    <property type="protein sequence ID" value="KAK0664488.1"/>
    <property type="molecule type" value="Genomic_DNA"/>
</dbReference>
<reference evidence="2" key="1">
    <citation type="submission" date="2023-06" db="EMBL/GenBank/DDBJ databases">
        <title>Genome-scale phylogeny and comparative genomics of the fungal order Sordariales.</title>
        <authorList>
            <consortium name="Lawrence Berkeley National Laboratory"/>
            <person name="Hensen N."/>
            <person name="Bonometti L."/>
            <person name="Westerberg I."/>
            <person name="Brannstrom I.O."/>
            <person name="Guillou S."/>
            <person name="Cros-Aarteil S."/>
            <person name="Calhoun S."/>
            <person name="Haridas S."/>
            <person name="Kuo A."/>
            <person name="Mondo S."/>
            <person name="Pangilinan J."/>
            <person name="Riley R."/>
            <person name="Labutti K."/>
            <person name="Andreopoulos B."/>
            <person name="Lipzen A."/>
            <person name="Chen C."/>
            <person name="Yanf M."/>
            <person name="Daum C."/>
            <person name="Ng V."/>
            <person name="Clum A."/>
            <person name="Steindorff A."/>
            <person name="Ohm R."/>
            <person name="Martin F."/>
            <person name="Silar P."/>
            <person name="Natvig D."/>
            <person name="Lalanne C."/>
            <person name="Gautier V."/>
            <person name="Ament-Velasquez S.L."/>
            <person name="Kruys A."/>
            <person name="Hutchinson M.I."/>
            <person name="Powell A.J."/>
            <person name="Barry K."/>
            <person name="Miller A.N."/>
            <person name="Grigoriev I.V."/>
            <person name="Debuchy R."/>
            <person name="Gladieux P."/>
            <person name="Thoren M.H."/>
            <person name="Johannesson H."/>
        </authorList>
    </citation>
    <scope>NUCLEOTIDE SEQUENCE</scope>
    <source>
        <strain evidence="2">CBS 307.81</strain>
    </source>
</reference>
<accession>A0AA39Z5D7</accession>
<evidence type="ECO:0000313" key="2">
    <source>
        <dbReference type="EMBL" id="KAK0664488.1"/>
    </source>
</evidence>
<comment type="caution">
    <text evidence="2">The sequence shown here is derived from an EMBL/GenBank/DDBJ whole genome shotgun (WGS) entry which is preliminary data.</text>
</comment>
<dbReference type="Proteomes" id="UP001174997">
    <property type="component" value="Unassembled WGS sequence"/>
</dbReference>
<feature type="chain" id="PRO_5041379562" description="Ecp2 effector protein domain-containing protein" evidence="1">
    <location>
        <begin position="22"/>
        <end position="190"/>
    </location>
</feature>
<gene>
    <name evidence="2" type="ORF">QBC41DRAFT_283884</name>
</gene>
<evidence type="ECO:0008006" key="4">
    <source>
        <dbReference type="Google" id="ProtNLM"/>
    </source>
</evidence>
<feature type="signal peptide" evidence="1">
    <location>
        <begin position="1"/>
        <end position="21"/>
    </location>
</feature>
<proteinExistence type="predicted"/>
<evidence type="ECO:0000313" key="3">
    <source>
        <dbReference type="Proteomes" id="UP001174997"/>
    </source>
</evidence>
<keyword evidence="3" id="KW-1185">Reference proteome</keyword>
<evidence type="ECO:0000256" key="1">
    <source>
        <dbReference type="SAM" id="SignalP"/>
    </source>
</evidence>
<organism evidence="2 3">
    <name type="scientific">Cercophora samala</name>
    <dbReference type="NCBI Taxonomy" id="330535"/>
    <lineage>
        <taxon>Eukaryota</taxon>
        <taxon>Fungi</taxon>
        <taxon>Dikarya</taxon>
        <taxon>Ascomycota</taxon>
        <taxon>Pezizomycotina</taxon>
        <taxon>Sordariomycetes</taxon>
        <taxon>Sordariomycetidae</taxon>
        <taxon>Sordariales</taxon>
        <taxon>Lasiosphaeriaceae</taxon>
        <taxon>Cercophora</taxon>
    </lineage>
</organism>
<keyword evidence="1" id="KW-0732">Signal</keyword>
<sequence>MRLLSLLSLPILGTAFANAAALDPRNGNSTVKGSVYEPLNGTTLLNLATLNPPQINSGPHWPFPTEKIDCATTFAGNNKYAFLWALVRIQVEWIREDGPKYWHVPVGTPRHTSIRIGCCNEASYNLVVQETLTRPVAISGAEIVTMGLAAADHCKQGNRSRGRAWSRSREFTIEVYFDGNKCGKRCWQGD</sequence>
<dbReference type="AlphaFoldDB" id="A0AA39Z5D7"/>
<name>A0AA39Z5D7_9PEZI</name>
<protein>
    <recommendedName>
        <fullName evidence="4">Ecp2 effector protein domain-containing protein</fullName>
    </recommendedName>
</protein>